<keyword evidence="6 8" id="KW-1133">Transmembrane helix</keyword>
<comment type="subcellular location">
    <subcellularLocation>
        <location evidence="1 8">Cell membrane</location>
        <topology evidence="1 8">Multi-pass membrane protein</topology>
    </subcellularLocation>
</comment>
<keyword evidence="7 8" id="KW-0472">Membrane</keyword>
<dbReference type="InterPro" id="IPR035906">
    <property type="entry name" value="MetI-like_sf"/>
</dbReference>
<dbReference type="RefSeq" id="WP_135056328.1">
    <property type="nucleotide sequence ID" value="NZ_JADGLC010000012.1"/>
</dbReference>
<dbReference type="AlphaFoldDB" id="A0A4Y9JZ96"/>
<dbReference type="GO" id="GO:0005886">
    <property type="term" value="C:plasma membrane"/>
    <property type="evidence" value="ECO:0007669"/>
    <property type="project" value="UniProtKB-SubCell"/>
</dbReference>
<feature type="transmembrane region" description="Helical" evidence="8">
    <location>
        <begin position="253"/>
        <end position="273"/>
    </location>
</feature>
<keyword evidence="4" id="KW-1003">Cell membrane</keyword>
<dbReference type="Pfam" id="PF00528">
    <property type="entry name" value="BPD_transp_1"/>
    <property type="match status" value="1"/>
</dbReference>
<evidence type="ECO:0000256" key="1">
    <source>
        <dbReference type="ARBA" id="ARBA00004651"/>
    </source>
</evidence>
<dbReference type="OrthoDB" id="9807047at2"/>
<reference evidence="10 11" key="1">
    <citation type="submission" date="2019-03" db="EMBL/GenBank/DDBJ databases">
        <title>Diversity of the mouse oral microbiome.</title>
        <authorList>
            <person name="Joseph S."/>
            <person name="Aduse-Opoku J."/>
            <person name="Curtis M."/>
            <person name="Wade W."/>
            <person name="Hashim A."/>
        </authorList>
    </citation>
    <scope>NUCLEOTIDE SEQUENCE [LARGE SCALE GENOMIC DNA]</scope>
    <source>
        <strain evidence="10 11">WT12</strain>
    </source>
</reference>
<sequence>MKIASHKFQNITVAVIFGWLIFFVLIPNLLVLFTSFMTKDSSNLIEFSFSLDSYKRLIDPLYSQVLWNSFYMAGISTLICLVIGYPFAFVIAKLPAKYRPFLLFLVVLPFWTNSLIRIYGMKIFLGVKGVLNSTLLTLGIIDQPIRILNTEAAVVIGLVYILLPFMILPLYSSIEKIDGRLLEAAKDLGANAFQRFIRIIIPLTMPGIVAGCLLVLLPAMGMFYVADLLGGAKVLLVGNIIKSEFLVTRNWPFGSAISIGLTVLMALMLYIYYRANKLMNKQVELE</sequence>
<feature type="transmembrane region" description="Helical" evidence="8">
    <location>
        <begin position="101"/>
        <end position="119"/>
    </location>
</feature>
<evidence type="ECO:0000256" key="4">
    <source>
        <dbReference type="ARBA" id="ARBA00022475"/>
    </source>
</evidence>
<dbReference type="Proteomes" id="UP000297396">
    <property type="component" value="Unassembled WGS sequence"/>
</dbReference>
<evidence type="ECO:0000256" key="6">
    <source>
        <dbReference type="ARBA" id="ARBA00022989"/>
    </source>
</evidence>
<proteinExistence type="inferred from homology"/>
<evidence type="ECO:0000256" key="7">
    <source>
        <dbReference type="ARBA" id="ARBA00023136"/>
    </source>
</evidence>
<feature type="transmembrane region" description="Helical" evidence="8">
    <location>
        <begin position="196"/>
        <end position="216"/>
    </location>
</feature>
<dbReference type="SUPFAM" id="SSF161098">
    <property type="entry name" value="MetI-like"/>
    <property type="match status" value="1"/>
</dbReference>
<dbReference type="PROSITE" id="PS50928">
    <property type="entry name" value="ABC_TM1"/>
    <property type="match status" value="1"/>
</dbReference>
<keyword evidence="5 8" id="KW-0812">Transmembrane</keyword>
<feature type="transmembrane region" description="Helical" evidence="8">
    <location>
        <begin position="12"/>
        <end position="33"/>
    </location>
</feature>
<comment type="similarity">
    <text evidence="2">Belongs to the binding-protein-dependent transport system permease family. CysTW subfamily.</text>
</comment>
<evidence type="ECO:0000256" key="8">
    <source>
        <dbReference type="RuleBase" id="RU363032"/>
    </source>
</evidence>
<dbReference type="Gene3D" id="1.10.3720.10">
    <property type="entry name" value="MetI-like"/>
    <property type="match status" value="1"/>
</dbReference>
<dbReference type="EMBL" id="SPPA01000012">
    <property type="protein sequence ID" value="TFV10209.1"/>
    <property type="molecule type" value="Genomic_DNA"/>
</dbReference>
<protein>
    <submittedName>
        <fullName evidence="10">Spermidine/putrescine ABC transporter permease PotB</fullName>
    </submittedName>
</protein>
<organism evidence="10 11">
    <name type="scientific">Muribacter muris</name>
    <dbReference type="NCBI Taxonomy" id="67855"/>
    <lineage>
        <taxon>Bacteria</taxon>
        <taxon>Pseudomonadati</taxon>
        <taxon>Pseudomonadota</taxon>
        <taxon>Gammaproteobacteria</taxon>
        <taxon>Pasteurellales</taxon>
        <taxon>Pasteurellaceae</taxon>
        <taxon>Muribacter</taxon>
    </lineage>
</organism>
<evidence type="ECO:0000313" key="11">
    <source>
        <dbReference type="Proteomes" id="UP000297396"/>
    </source>
</evidence>
<dbReference type="NCBIfam" id="NF007044">
    <property type="entry name" value="PRK09497.1"/>
    <property type="match status" value="1"/>
</dbReference>
<evidence type="ECO:0000259" key="9">
    <source>
        <dbReference type="PROSITE" id="PS50928"/>
    </source>
</evidence>
<evidence type="ECO:0000256" key="2">
    <source>
        <dbReference type="ARBA" id="ARBA00007069"/>
    </source>
</evidence>
<name>A0A4Y9JZ96_9PAST</name>
<dbReference type="InterPro" id="IPR000515">
    <property type="entry name" value="MetI-like"/>
</dbReference>
<dbReference type="GO" id="GO:0055085">
    <property type="term" value="P:transmembrane transport"/>
    <property type="evidence" value="ECO:0007669"/>
    <property type="project" value="InterPro"/>
</dbReference>
<evidence type="ECO:0000256" key="3">
    <source>
        <dbReference type="ARBA" id="ARBA00022448"/>
    </source>
</evidence>
<accession>A0A4Y9JZ96</accession>
<comment type="caution">
    <text evidence="10">The sequence shown here is derived from an EMBL/GenBank/DDBJ whole genome shotgun (WGS) entry which is preliminary data.</text>
</comment>
<evidence type="ECO:0000313" key="10">
    <source>
        <dbReference type="EMBL" id="TFV10209.1"/>
    </source>
</evidence>
<evidence type="ECO:0000256" key="5">
    <source>
        <dbReference type="ARBA" id="ARBA00022692"/>
    </source>
</evidence>
<feature type="domain" description="ABC transmembrane type-1" evidence="9">
    <location>
        <begin position="66"/>
        <end position="272"/>
    </location>
</feature>
<keyword evidence="3 8" id="KW-0813">Transport</keyword>
<feature type="transmembrane region" description="Helical" evidence="8">
    <location>
        <begin position="70"/>
        <end position="92"/>
    </location>
</feature>
<dbReference type="CDD" id="cd06261">
    <property type="entry name" value="TM_PBP2"/>
    <property type="match status" value="1"/>
</dbReference>
<dbReference type="PANTHER" id="PTHR42929">
    <property type="entry name" value="INNER MEMBRANE ABC TRANSPORTER PERMEASE PROTEIN YDCU-RELATED-RELATED"/>
    <property type="match status" value="1"/>
</dbReference>
<gene>
    <name evidence="10" type="primary">potB</name>
    <name evidence="10" type="ORF">E4T80_06505</name>
</gene>
<feature type="transmembrane region" description="Helical" evidence="8">
    <location>
        <begin position="153"/>
        <end position="172"/>
    </location>
</feature>
<dbReference type="PANTHER" id="PTHR42929:SF1">
    <property type="entry name" value="INNER MEMBRANE ABC TRANSPORTER PERMEASE PROTEIN YDCU-RELATED"/>
    <property type="match status" value="1"/>
</dbReference>